<dbReference type="InterPro" id="IPR045283">
    <property type="entry name" value="AT3G44326-like"/>
</dbReference>
<dbReference type="OrthoDB" id="1419693at2759"/>
<reference evidence="2" key="1">
    <citation type="journal article" date="2017" name="Front. Plant Sci.">
        <title>Climate Clever Clovers: New Paradigm to Reduce the Environmental Footprint of Ruminants by Breeding Low Methanogenic Forages Utilizing Haplotype Variation.</title>
        <authorList>
            <person name="Kaur P."/>
            <person name="Appels R."/>
            <person name="Bayer P.E."/>
            <person name="Keeble-Gagnere G."/>
            <person name="Wang J."/>
            <person name="Hirakawa H."/>
            <person name="Shirasawa K."/>
            <person name="Vercoe P."/>
            <person name="Stefanova K."/>
            <person name="Durmic Z."/>
            <person name="Nichols P."/>
            <person name="Revell C."/>
            <person name="Isobe S.N."/>
            <person name="Edwards D."/>
            <person name="Erskine W."/>
        </authorList>
    </citation>
    <scope>NUCLEOTIDE SEQUENCE [LARGE SCALE GENOMIC DNA]</scope>
    <source>
        <strain evidence="2">cv. Daliak</strain>
    </source>
</reference>
<protein>
    <submittedName>
        <fullName evidence="1">Uncharacterized protein</fullName>
    </submittedName>
</protein>
<name>A0A2Z6N730_TRISU</name>
<dbReference type="Proteomes" id="UP000242715">
    <property type="component" value="Unassembled WGS sequence"/>
</dbReference>
<dbReference type="PANTHER" id="PTHR33736:SF28">
    <property type="entry name" value="F-BOX PLANT-LIKE PROTEIN"/>
    <property type="match status" value="1"/>
</dbReference>
<dbReference type="EMBL" id="DF973474">
    <property type="protein sequence ID" value="GAU31970.1"/>
    <property type="molecule type" value="Genomic_DNA"/>
</dbReference>
<accession>A0A2Z6N730</accession>
<evidence type="ECO:0000313" key="2">
    <source>
        <dbReference type="Proteomes" id="UP000242715"/>
    </source>
</evidence>
<keyword evidence="2" id="KW-1185">Reference proteome</keyword>
<sequence>MDDYFTRLPRDIILTYILPCLEGETLITLSSWPSLLYYGPVTLSALISMFPGGYRSFFSDAFPSIHHRNIPPPPPPPKAYFTYAIDLFLHGEREPLYTEIEYQPINIKTYPRHAPWWISTVGSDAYFQIHAYTINERGVVALYETVMPGLYDELVKFQFYVRCIDLRMEDMNGKHLKEEYAAKVLLNAIENGERKKK</sequence>
<dbReference type="AlphaFoldDB" id="A0A2Z6N730"/>
<dbReference type="PANTHER" id="PTHR33736">
    <property type="entry name" value="F-BOX PROTEIN-RELATED"/>
    <property type="match status" value="1"/>
</dbReference>
<evidence type="ECO:0000313" key="1">
    <source>
        <dbReference type="EMBL" id="GAU31970.1"/>
    </source>
</evidence>
<proteinExistence type="predicted"/>
<gene>
    <name evidence="1" type="ORF">TSUD_359150</name>
</gene>
<organism evidence="1 2">
    <name type="scientific">Trifolium subterraneum</name>
    <name type="common">Subterranean clover</name>
    <dbReference type="NCBI Taxonomy" id="3900"/>
    <lineage>
        <taxon>Eukaryota</taxon>
        <taxon>Viridiplantae</taxon>
        <taxon>Streptophyta</taxon>
        <taxon>Embryophyta</taxon>
        <taxon>Tracheophyta</taxon>
        <taxon>Spermatophyta</taxon>
        <taxon>Magnoliopsida</taxon>
        <taxon>eudicotyledons</taxon>
        <taxon>Gunneridae</taxon>
        <taxon>Pentapetalae</taxon>
        <taxon>rosids</taxon>
        <taxon>fabids</taxon>
        <taxon>Fabales</taxon>
        <taxon>Fabaceae</taxon>
        <taxon>Papilionoideae</taxon>
        <taxon>50 kb inversion clade</taxon>
        <taxon>NPAAA clade</taxon>
        <taxon>Hologalegina</taxon>
        <taxon>IRL clade</taxon>
        <taxon>Trifolieae</taxon>
        <taxon>Trifolium</taxon>
    </lineage>
</organism>